<dbReference type="EMBL" id="CP004345">
    <property type="protein sequence ID" value="AGG31964.1"/>
    <property type="molecule type" value="Genomic_DNA"/>
</dbReference>
<reference evidence="1 2" key="1">
    <citation type="journal article" date="2012" name="BMC Genomics">
        <title>Whole-genome sequencing and identification of Morganella morganii KT pathogenicity-related genes.</title>
        <authorList>
            <person name="Chen Y.T."/>
            <person name="Peng H.L."/>
            <person name="Shia W.C."/>
            <person name="Hsu F.R."/>
            <person name="Ken C.F."/>
            <person name="Tsao Y.M."/>
            <person name="Chen C.H."/>
            <person name="Liu C.E."/>
            <person name="Hsieh M.F."/>
            <person name="Chen H.C."/>
            <person name="Tang C.Y."/>
            <person name="Ku T.H."/>
        </authorList>
    </citation>
    <scope>NUCLEOTIDE SEQUENCE [LARGE SCALE GENOMIC DNA]</scope>
    <source>
        <strain evidence="1 2">KT</strain>
    </source>
</reference>
<evidence type="ECO:0000313" key="2">
    <source>
        <dbReference type="Proteomes" id="UP000011834"/>
    </source>
</evidence>
<dbReference type="eggNOG" id="ENOG503475A">
    <property type="taxonomic scope" value="Bacteria"/>
</dbReference>
<keyword evidence="2" id="KW-1185">Reference proteome</keyword>
<dbReference type="KEGG" id="mmk:MU9_2919"/>
<dbReference type="Proteomes" id="UP000011834">
    <property type="component" value="Chromosome"/>
</dbReference>
<protein>
    <submittedName>
        <fullName evidence="1">Uncharacterized protein</fullName>
    </submittedName>
</protein>
<gene>
    <name evidence="1" type="ORF">MU9_2919</name>
</gene>
<accession>M1SC21</accession>
<dbReference type="RefSeq" id="WP_015422883.1">
    <property type="nucleotide sequence ID" value="NC_020418.1"/>
</dbReference>
<dbReference type="AlphaFoldDB" id="M1SC21"/>
<proteinExistence type="predicted"/>
<sequence>MTEKTQKLKPHKLPDEIRRTIAEHPVFVEVVEECLATDEFVEQFQRLYNVSLPRKSSNPLVDMVDETTGFKESQTWEFLSHFVPFVHRWIWLPLHSEGKL</sequence>
<dbReference type="HOGENOM" id="CLU_182894_0_0_6"/>
<evidence type="ECO:0000313" key="1">
    <source>
        <dbReference type="EMBL" id="AGG31964.1"/>
    </source>
</evidence>
<name>M1SC21_MORMO</name>
<organism evidence="1 2">
    <name type="scientific">Morganella morganii subsp. morganii KT</name>
    <dbReference type="NCBI Taxonomy" id="1124991"/>
    <lineage>
        <taxon>Bacteria</taxon>
        <taxon>Pseudomonadati</taxon>
        <taxon>Pseudomonadota</taxon>
        <taxon>Gammaproteobacteria</taxon>
        <taxon>Enterobacterales</taxon>
        <taxon>Morganellaceae</taxon>
        <taxon>Morganella</taxon>
    </lineage>
</organism>